<name>A0A6P4YC81_BRABE</name>
<protein>
    <submittedName>
        <fullName evidence="8">CUB and sushi domain-containing protein 3-like</fullName>
    </submittedName>
</protein>
<dbReference type="Pfam" id="PF00431">
    <property type="entry name" value="CUB"/>
    <property type="match status" value="6"/>
</dbReference>
<dbReference type="PANTHER" id="PTHR24251">
    <property type="entry name" value="OVOCHYMASE-RELATED"/>
    <property type="match status" value="1"/>
</dbReference>
<dbReference type="SUPFAM" id="SSF57535">
    <property type="entry name" value="Complement control module/SCR domain"/>
    <property type="match status" value="3"/>
</dbReference>
<dbReference type="Proteomes" id="UP000515135">
    <property type="component" value="Unplaced"/>
</dbReference>
<feature type="domain" description="Sushi" evidence="6">
    <location>
        <begin position="228"/>
        <end position="286"/>
    </location>
</feature>
<evidence type="ECO:0000256" key="2">
    <source>
        <dbReference type="ARBA" id="ARBA00023157"/>
    </source>
</evidence>
<dbReference type="GeneID" id="109468204"/>
<dbReference type="Pfam" id="PF00084">
    <property type="entry name" value="Sushi"/>
    <property type="match status" value="3"/>
</dbReference>
<dbReference type="FunFam" id="2.60.120.290:FF:000005">
    <property type="entry name" value="Procollagen C-endopeptidase enhancer 1"/>
    <property type="match status" value="1"/>
</dbReference>
<dbReference type="RefSeq" id="XP_019622018.1">
    <property type="nucleotide sequence ID" value="XM_019766459.1"/>
</dbReference>
<dbReference type="SUPFAM" id="SSF49854">
    <property type="entry name" value="Spermadhesin, CUB domain"/>
    <property type="match status" value="6"/>
</dbReference>
<dbReference type="OrthoDB" id="5804959at2759"/>
<accession>A0A6P4YC81</accession>
<dbReference type="SMART" id="SM00032">
    <property type="entry name" value="CCP"/>
    <property type="match status" value="3"/>
</dbReference>
<dbReference type="FunFam" id="2.60.120.290:FF:000001">
    <property type="entry name" value="CUB and sushi domain-containing protein 3 isoform X1"/>
    <property type="match status" value="2"/>
</dbReference>
<gene>
    <name evidence="8" type="primary">LOC109468204</name>
</gene>
<keyword evidence="2 4" id="KW-1015">Disulfide bond</keyword>
<feature type="disulfide bond" evidence="4">
    <location>
        <begin position="257"/>
        <end position="284"/>
    </location>
</feature>
<dbReference type="AlphaFoldDB" id="A0A6P4YC81"/>
<evidence type="ECO:0000256" key="4">
    <source>
        <dbReference type="PROSITE-ProRule" id="PRU00302"/>
    </source>
</evidence>
<dbReference type="PROSITE" id="PS01180">
    <property type="entry name" value="CUB"/>
    <property type="match status" value="6"/>
</dbReference>
<sequence length="989" mass="108093">MDAWTAFGNFKATFTTLGTKGRLGPTDLGQHYSGQDHDGLVTLNNGIQHFTVKHTGTYQIEAAGDVLKILVGQEGGWMEEHACYFFKGAGGGGGTFVTRDDNTPLIIAGGGGITSSTGCGEFLRASSGGPITSPNYPNDYGSYENCVWSITVPEGSIIRLTFDSFKTQDEFDVLTIIDDAKVVQRLSGYHQQISPVISISNTMLLKFTSDGSMNYQGFRFSYISSTAGQCWDPGLPTNGIRDTNGNFTSGQTVRYTCVSNYLLSGTANITCHSNGTWSDATPTCKQGYKLTAPSGGPVTSPNYPSVYGNNENVEWSITVPEGSIIRLTFDSFLTQSGFDFLTIYDGASNNSEVLQRLTGYHQQISPIISTSNMMFLRFTSDDSVTRQGFQFSYIMGGSLTAHSGGPFTSPNYPSNYGSDDNYEWSITVPKGSIIRLTFDSFETLKGFHFLTIYDGASANATELQRLSGRLHQISPIISTSNMMLLKFTSEGYLSINPGVPLTGQGFQFSYISNTAGQCWDPGVPANGNRDNNSNFTSGQTVRYTCITGYQLSGNANITCQSNGTWSDATPTCEGNEKMTLTLTGPSGGPVTSLNYPSNYGNNENTEWLITVPKASIIRLTFDGFSTESQNDFLTIYDGASNNAKQLLRLTGHRSKISPIISTSNMMFLRFTSDDSVTYQGFQFSYIMGVSLTAPSGGPVTSPNYPSNYNNNQRCEWSIIVAEGSIIRLSFDSFNTQLRFDILTIYDGASDDATVLQRLSGYHQQISPIISTSNMMFLRFTSNYYYTSQGFQFSYISSTAGQCWDPGLPTDGTRDNNRNFTSGQAVRYTCMDGYHLWGTANITCQSNGTWSDSLPTCEVPYTLKMGASLTSPSGGPMTSQNYPNNYGNHENVRWLITTPEGSIIRLTFDSFETKKYDILTIYDGASDDAGVLQRLSGYYHQISPIISTSNTMFLRFTSDCCQTSNGFQFSYISKAVLQANAGIRVCQPMG</sequence>
<evidence type="ECO:0000256" key="3">
    <source>
        <dbReference type="PROSITE-ProRule" id="PRU00059"/>
    </source>
</evidence>
<feature type="domain" description="CUB" evidence="5">
    <location>
        <begin position="284"/>
        <end position="396"/>
    </location>
</feature>
<evidence type="ECO:0000313" key="7">
    <source>
        <dbReference type="Proteomes" id="UP000515135"/>
    </source>
</evidence>
<feature type="domain" description="Sushi" evidence="6">
    <location>
        <begin position="800"/>
        <end position="858"/>
    </location>
</feature>
<dbReference type="InterPro" id="IPR035914">
    <property type="entry name" value="Sperma_CUB_dom_sf"/>
</dbReference>
<dbReference type="InterPro" id="IPR000436">
    <property type="entry name" value="Sushi_SCR_CCP_dom"/>
</dbReference>
<dbReference type="Gene3D" id="2.10.70.10">
    <property type="entry name" value="Complement Module, domain 1"/>
    <property type="match status" value="3"/>
</dbReference>
<feature type="domain" description="CUB" evidence="5">
    <location>
        <begin position="119"/>
        <end position="225"/>
    </location>
</feature>
<feature type="domain" description="CUB" evidence="5">
    <location>
        <begin position="572"/>
        <end position="688"/>
    </location>
</feature>
<comment type="caution">
    <text evidence="4">Lacks conserved residue(s) required for the propagation of feature annotation.</text>
</comment>
<feature type="domain" description="CUB" evidence="5">
    <location>
        <begin position="864"/>
        <end position="973"/>
    </location>
</feature>
<keyword evidence="4" id="KW-0768">Sushi</keyword>
<organism evidence="7 8">
    <name type="scientific">Branchiostoma belcheri</name>
    <name type="common">Amphioxus</name>
    <dbReference type="NCBI Taxonomy" id="7741"/>
    <lineage>
        <taxon>Eukaryota</taxon>
        <taxon>Metazoa</taxon>
        <taxon>Chordata</taxon>
        <taxon>Cephalochordata</taxon>
        <taxon>Leptocardii</taxon>
        <taxon>Amphioxiformes</taxon>
        <taxon>Branchiostomatidae</taxon>
        <taxon>Branchiostoma</taxon>
    </lineage>
</organism>
<dbReference type="KEGG" id="bbel:109468204"/>
<reference evidence="8" key="1">
    <citation type="submission" date="2025-08" db="UniProtKB">
        <authorList>
            <consortium name="RefSeq"/>
        </authorList>
    </citation>
    <scope>IDENTIFICATION</scope>
    <source>
        <tissue evidence="8">Gonad</tissue>
    </source>
</reference>
<feature type="domain" description="CUB" evidence="5">
    <location>
        <begin position="395"/>
        <end position="513"/>
    </location>
</feature>
<feature type="disulfide bond" evidence="4">
    <location>
        <begin position="545"/>
        <end position="572"/>
    </location>
</feature>
<dbReference type="PROSITE" id="PS50923">
    <property type="entry name" value="SUSHI"/>
    <property type="match status" value="3"/>
</dbReference>
<dbReference type="CDD" id="cd00033">
    <property type="entry name" value="CCP"/>
    <property type="match status" value="3"/>
</dbReference>
<feature type="disulfide bond" evidence="4">
    <location>
        <begin position="829"/>
        <end position="856"/>
    </location>
</feature>
<dbReference type="PANTHER" id="PTHR24251:SF52">
    <property type="entry name" value="CUB DOMAIN-CONTAINING PROTEIN"/>
    <property type="match status" value="1"/>
</dbReference>
<dbReference type="CDD" id="cd00041">
    <property type="entry name" value="CUB"/>
    <property type="match status" value="6"/>
</dbReference>
<evidence type="ECO:0000256" key="1">
    <source>
        <dbReference type="ARBA" id="ARBA00022737"/>
    </source>
</evidence>
<evidence type="ECO:0000313" key="8">
    <source>
        <dbReference type="RefSeq" id="XP_019622018.1"/>
    </source>
</evidence>
<dbReference type="InterPro" id="IPR035976">
    <property type="entry name" value="Sushi/SCR/CCP_sf"/>
</dbReference>
<evidence type="ECO:0000259" key="6">
    <source>
        <dbReference type="PROSITE" id="PS50923"/>
    </source>
</evidence>
<keyword evidence="7" id="KW-1185">Reference proteome</keyword>
<dbReference type="Gene3D" id="2.60.120.290">
    <property type="entry name" value="Spermadhesin, CUB domain"/>
    <property type="match status" value="6"/>
</dbReference>
<proteinExistence type="predicted"/>
<feature type="disulfide bond" evidence="3">
    <location>
        <begin position="119"/>
        <end position="146"/>
    </location>
</feature>
<feature type="domain" description="CUB" evidence="5">
    <location>
        <begin position="687"/>
        <end position="797"/>
    </location>
</feature>
<dbReference type="InterPro" id="IPR000859">
    <property type="entry name" value="CUB_dom"/>
</dbReference>
<evidence type="ECO:0000259" key="5">
    <source>
        <dbReference type="PROSITE" id="PS01180"/>
    </source>
</evidence>
<dbReference type="SMART" id="SM00042">
    <property type="entry name" value="CUB"/>
    <property type="match status" value="6"/>
</dbReference>
<keyword evidence="1" id="KW-0677">Repeat</keyword>
<feature type="domain" description="Sushi" evidence="6">
    <location>
        <begin position="516"/>
        <end position="574"/>
    </location>
</feature>